<dbReference type="GO" id="GO:0005774">
    <property type="term" value="C:vacuolar membrane"/>
    <property type="evidence" value="ECO:0007669"/>
    <property type="project" value="TreeGrafter"/>
</dbReference>
<accession>A0A395HG32</accession>
<keyword evidence="6" id="KW-0406">Ion transport</keyword>
<sequence length="568" mass="61756">MSTPKSARDASRQTSGDLPTESSEIGNVGVKRMEALYEFLFPGLRAIVFVGLFLVAYVYGLDGLVRSTYQPYATASYRSHSLLATVDILRAVIAAAIQPTAAKIADVFGRPELIVLSIVFYTVGTIVEACSRTVEQFTAGAVLYQVGYTSIVLLVEVLVADLTSLRSRLLLSYIPAIPFIINTWVSGNVAAAVLRATSWRWGVGMFAIMYPACTVPLLAMLFICQYHMKRCGDFNGPWGLSFTWCCARELFWYMDVIGIILLIACLSLILVPLTIAGGFSGRWKQAKVIAPLVMGFLCIPAWVLWERTCKHPLVPFKLLRDRAIWGSLGIAVMLNTAWAMQGEYLYTVLVVSFDESISSATRIHSLYSFASVITGCLLGFVVYGVRRLKPFIVAGTLSFMVAFGILIYYRGGHAGSSHSGIISGQVILGIAGGLFPYSAQASIQAATKHEHLAVVTGLFMACYNVGSAVGGTISGAIWTQVLPKQLETRLGNATLAAEIYADPFTFSQLHPIGTADRDAVVDAYKHAQMLLCITGLCLTVPLVAFALCTRNTVLTREQSLENAEEYSE</sequence>
<evidence type="ECO:0000256" key="6">
    <source>
        <dbReference type="ARBA" id="ARBA00023065"/>
    </source>
</evidence>
<comment type="subcellular location">
    <subcellularLocation>
        <location evidence="1">Endomembrane system</location>
        <topology evidence="1">Multi-pass membrane protein</topology>
    </subcellularLocation>
</comment>
<comment type="similarity">
    <text evidence="2">Belongs to the major facilitator superfamily.</text>
</comment>
<keyword evidence="5 9" id="KW-1133">Transmembrane helix</keyword>
<dbReference type="VEuPathDB" id="FungiDB:BO97DRAFT_466302"/>
<proteinExistence type="inferred from homology"/>
<protein>
    <submittedName>
        <fullName evidence="10">MFS general substrate transporter</fullName>
    </submittedName>
</protein>
<feature type="transmembrane region" description="Helical" evidence="9">
    <location>
        <begin position="288"/>
        <end position="305"/>
    </location>
</feature>
<evidence type="ECO:0000256" key="9">
    <source>
        <dbReference type="SAM" id="Phobius"/>
    </source>
</evidence>
<feature type="transmembrane region" description="Helical" evidence="9">
    <location>
        <begin position="172"/>
        <end position="194"/>
    </location>
</feature>
<feature type="transmembrane region" description="Helical" evidence="9">
    <location>
        <begin position="365"/>
        <end position="385"/>
    </location>
</feature>
<dbReference type="GO" id="GO:0015343">
    <property type="term" value="F:siderophore-iron transmembrane transporter activity"/>
    <property type="evidence" value="ECO:0007669"/>
    <property type="project" value="TreeGrafter"/>
</dbReference>
<name>A0A395HG32_ASPHC</name>
<evidence type="ECO:0000256" key="8">
    <source>
        <dbReference type="SAM" id="MobiDB-lite"/>
    </source>
</evidence>
<dbReference type="GO" id="GO:0005886">
    <property type="term" value="C:plasma membrane"/>
    <property type="evidence" value="ECO:0007669"/>
    <property type="project" value="TreeGrafter"/>
</dbReference>
<dbReference type="Pfam" id="PF06609">
    <property type="entry name" value="TRI12"/>
    <property type="match status" value="1"/>
</dbReference>
<keyword evidence="4 9" id="KW-0812">Transmembrane</keyword>
<evidence type="ECO:0000256" key="2">
    <source>
        <dbReference type="ARBA" id="ARBA00008335"/>
    </source>
</evidence>
<dbReference type="InterPro" id="IPR010573">
    <property type="entry name" value="MFS_Str1/Tri12-like"/>
</dbReference>
<feature type="transmembrane region" description="Helical" evidence="9">
    <location>
        <begin position="391"/>
        <end position="409"/>
    </location>
</feature>
<dbReference type="STRING" id="1450537.A0A395HG32"/>
<dbReference type="Proteomes" id="UP000248961">
    <property type="component" value="Unassembled WGS sequence"/>
</dbReference>
<feature type="transmembrane region" description="Helical" evidence="9">
    <location>
        <begin position="325"/>
        <end position="353"/>
    </location>
</feature>
<evidence type="ECO:0000256" key="5">
    <source>
        <dbReference type="ARBA" id="ARBA00022989"/>
    </source>
</evidence>
<evidence type="ECO:0000313" key="11">
    <source>
        <dbReference type="Proteomes" id="UP000248961"/>
    </source>
</evidence>
<keyword evidence="7 9" id="KW-0472">Membrane</keyword>
<feature type="region of interest" description="Disordered" evidence="8">
    <location>
        <begin position="1"/>
        <end position="23"/>
    </location>
</feature>
<dbReference type="AlphaFoldDB" id="A0A395HG32"/>
<feature type="transmembrane region" description="Helical" evidence="9">
    <location>
        <begin position="527"/>
        <end position="548"/>
    </location>
</feature>
<evidence type="ECO:0000313" key="10">
    <source>
        <dbReference type="EMBL" id="RAL06700.1"/>
    </source>
</evidence>
<evidence type="ECO:0000256" key="4">
    <source>
        <dbReference type="ARBA" id="ARBA00022692"/>
    </source>
</evidence>
<feature type="transmembrane region" description="Helical" evidence="9">
    <location>
        <begin position="421"/>
        <end position="439"/>
    </location>
</feature>
<dbReference type="FunFam" id="1.20.1250.20:FF:000197">
    <property type="entry name" value="Siderophore iron transporter 1"/>
    <property type="match status" value="1"/>
</dbReference>
<dbReference type="EMBL" id="KZ824360">
    <property type="protein sequence ID" value="RAL06700.1"/>
    <property type="molecule type" value="Genomic_DNA"/>
</dbReference>
<dbReference type="GeneID" id="37203873"/>
<feature type="transmembrane region" description="Helical" evidence="9">
    <location>
        <begin position="250"/>
        <end position="276"/>
    </location>
</feature>
<feature type="transmembrane region" description="Helical" evidence="9">
    <location>
        <begin position="113"/>
        <end position="130"/>
    </location>
</feature>
<dbReference type="InterPro" id="IPR036259">
    <property type="entry name" value="MFS_trans_sf"/>
</dbReference>
<keyword evidence="11" id="KW-1185">Reference proteome</keyword>
<dbReference type="SUPFAM" id="SSF103473">
    <property type="entry name" value="MFS general substrate transporter"/>
    <property type="match status" value="1"/>
</dbReference>
<organism evidence="10 11">
    <name type="scientific">Aspergillus homomorphus (strain CBS 101889)</name>
    <dbReference type="NCBI Taxonomy" id="1450537"/>
    <lineage>
        <taxon>Eukaryota</taxon>
        <taxon>Fungi</taxon>
        <taxon>Dikarya</taxon>
        <taxon>Ascomycota</taxon>
        <taxon>Pezizomycotina</taxon>
        <taxon>Eurotiomycetes</taxon>
        <taxon>Eurotiomycetidae</taxon>
        <taxon>Eurotiales</taxon>
        <taxon>Aspergillaceae</taxon>
        <taxon>Aspergillus</taxon>
        <taxon>Aspergillus subgen. Circumdati</taxon>
    </lineage>
</organism>
<evidence type="ECO:0000256" key="3">
    <source>
        <dbReference type="ARBA" id="ARBA00022448"/>
    </source>
</evidence>
<evidence type="ECO:0000256" key="1">
    <source>
        <dbReference type="ARBA" id="ARBA00004127"/>
    </source>
</evidence>
<dbReference type="GO" id="GO:0005768">
    <property type="term" value="C:endosome"/>
    <property type="evidence" value="ECO:0007669"/>
    <property type="project" value="TreeGrafter"/>
</dbReference>
<gene>
    <name evidence="10" type="ORF">BO97DRAFT_466302</name>
</gene>
<keyword evidence="3" id="KW-0813">Transport</keyword>
<dbReference type="PANTHER" id="PTHR23501:SF92">
    <property type="entry name" value="GLUTATHIONE EXCHANGER 1-RELATED"/>
    <property type="match status" value="1"/>
</dbReference>
<feature type="transmembrane region" description="Helical" evidence="9">
    <location>
        <begin position="39"/>
        <end position="61"/>
    </location>
</feature>
<reference evidence="10 11" key="1">
    <citation type="submission" date="2018-02" db="EMBL/GenBank/DDBJ databases">
        <title>The genomes of Aspergillus section Nigri reveals drivers in fungal speciation.</title>
        <authorList>
            <consortium name="DOE Joint Genome Institute"/>
            <person name="Vesth T.C."/>
            <person name="Nybo J."/>
            <person name="Theobald S."/>
            <person name="Brandl J."/>
            <person name="Frisvad J.C."/>
            <person name="Nielsen K.F."/>
            <person name="Lyhne E.K."/>
            <person name="Kogle M.E."/>
            <person name="Kuo A."/>
            <person name="Riley R."/>
            <person name="Clum A."/>
            <person name="Nolan M."/>
            <person name="Lipzen A."/>
            <person name="Salamov A."/>
            <person name="Henrissat B."/>
            <person name="Wiebenga A."/>
            <person name="De vries R.P."/>
            <person name="Grigoriev I.V."/>
            <person name="Mortensen U.H."/>
            <person name="Andersen M.R."/>
            <person name="Baker S.E."/>
        </authorList>
    </citation>
    <scope>NUCLEOTIDE SEQUENCE [LARGE SCALE GENOMIC DNA]</scope>
    <source>
        <strain evidence="10 11">CBS 101889</strain>
    </source>
</reference>
<dbReference type="OrthoDB" id="4088837at2759"/>
<dbReference type="Gene3D" id="1.20.1250.20">
    <property type="entry name" value="MFS general substrate transporter like domains"/>
    <property type="match status" value="2"/>
</dbReference>
<dbReference type="PANTHER" id="PTHR23501">
    <property type="entry name" value="MAJOR FACILITATOR SUPERFAMILY"/>
    <property type="match status" value="1"/>
</dbReference>
<evidence type="ECO:0000256" key="7">
    <source>
        <dbReference type="ARBA" id="ARBA00023136"/>
    </source>
</evidence>
<feature type="compositionally biased region" description="Polar residues" evidence="8">
    <location>
        <begin position="12"/>
        <end position="23"/>
    </location>
</feature>
<feature type="transmembrane region" description="Helical" evidence="9">
    <location>
        <begin position="206"/>
        <end position="228"/>
    </location>
</feature>
<feature type="transmembrane region" description="Helical" evidence="9">
    <location>
        <begin position="142"/>
        <end position="160"/>
    </location>
</feature>
<feature type="compositionally biased region" description="Basic and acidic residues" evidence="8">
    <location>
        <begin position="1"/>
        <end position="11"/>
    </location>
</feature>
<dbReference type="RefSeq" id="XP_025545854.1">
    <property type="nucleotide sequence ID" value="XM_025699584.1"/>
</dbReference>